<dbReference type="PANTHER" id="PTHR30574:SF1">
    <property type="entry name" value="SULPHUR TRANSPORT DOMAIN-CONTAINING PROTEIN"/>
    <property type="match status" value="1"/>
</dbReference>
<comment type="subcellular location">
    <subcellularLocation>
        <location evidence="1">Cell inner membrane</location>
        <topology evidence="1">Multi-pass membrane protein</topology>
    </subcellularLocation>
</comment>
<dbReference type="PANTHER" id="PTHR30574">
    <property type="entry name" value="INNER MEMBRANE PROTEIN YEDE"/>
    <property type="match status" value="1"/>
</dbReference>
<keyword evidence="2" id="KW-0813">Transport</keyword>
<feature type="transmembrane region" description="Helical" evidence="9">
    <location>
        <begin position="133"/>
        <end position="153"/>
    </location>
</feature>
<keyword evidence="7 9" id="KW-0472">Membrane</keyword>
<feature type="transmembrane region" description="Helical" evidence="9">
    <location>
        <begin position="20"/>
        <end position="47"/>
    </location>
</feature>
<evidence type="ECO:0000256" key="4">
    <source>
        <dbReference type="ARBA" id="ARBA00022519"/>
    </source>
</evidence>
<evidence type="ECO:0000313" key="11">
    <source>
        <dbReference type="Proteomes" id="UP000532440"/>
    </source>
</evidence>
<proteinExistence type="inferred from homology"/>
<evidence type="ECO:0008006" key="12">
    <source>
        <dbReference type="Google" id="ProtNLM"/>
    </source>
</evidence>
<gene>
    <name evidence="10" type="ORF">HNQ70_002338</name>
</gene>
<dbReference type="RefSeq" id="WP_343060752.1">
    <property type="nucleotide sequence ID" value="NZ_BAABEW010000002.1"/>
</dbReference>
<evidence type="ECO:0000256" key="2">
    <source>
        <dbReference type="ARBA" id="ARBA00022448"/>
    </source>
</evidence>
<dbReference type="Pfam" id="PF04143">
    <property type="entry name" value="Sulf_transp"/>
    <property type="match status" value="1"/>
</dbReference>
<comment type="similarity">
    <text evidence="8">Belongs to the TsuA/YedE (TC 9.B.102) family.</text>
</comment>
<accession>A0A7W8M9Q5</accession>
<comment type="caution">
    <text evidence="10">The sequence shown here is derived from an EMBL/GenBank/DDBJ whole genome shotgun (WGS) entry which is preliminary data.</text>
</comment>
<feature type="transmembrane region" description="Helical" evidence="9">
    <location>
        <begin position="67"/>
        <end position="88"/>
    </location>
</feature>
<reference evidence="10 11" key="1">
    <citation type="submission" date="2020-08" db="EMBL/GenBank/DDBJ databases">
        <title>Genomic Encyclopedia of Type Strains, Phase IV (KMG-IV): sequencing the most valuable type-strain genomes for metagenomic binning, comparative biology and taxonomic classification.</title>
        <authorList>
            <person name="Goeker M."/>
        </authorList>
    </citation>
    <scope>NUCLEOTIDE SEQUENCE [LARGE SCALE GENOMIC DNA]</scope>
    <source>
        <strain evidence="10 11">DSM 29781</strain>
    </source>
</reference>
<feature type="transmembrane region" description="Helical" evidence="9">
    <location>
        <begin position="94"/>
        <end position="113"/>
    </location>
</feature>
<keyword evidence="11" id="KW-1185">Reference proteome</keyword>
<dbReference type="GO" id="GO:0005886">
    <property type="term" value="C:plasma membrane"/>
    <property type="evidence" value="ECO:0007669"/>
    <property type="project" value="UniProtKB-SubCell"/>
</dbReference>
<name>A0A7W8M9Q5_9BURK</name>
<organism evidence="10 11">
    <name type="scientific">Quisquiliibacterium transsilvanicum</name>
    <dbReference type="NCBI Taxonomy" id="1549638"/>
    <lineage>
        <taxon>Bacteria</taxon>
        <taxon>Pseudomonadati</taxon>
        <taxon>Pseudomonadota</taxon>
        <taxon>Betaproteobacteria</taxon>
        <taxon>Burkholderiales</taxon>
        <taxon>Burkholderiaceae</taxon>
        <taxon>Quisquiliibacterium</taxon>
    </lineage>
</organism>
<dbReference type="Proteomes" id="UP000532440">
    <property type="component" value="Unassembled WGS sequence"/>
</dbReference>
<dbReference type="InterPro" id="IPR007272">
    <property type="entry name" value="Sulf_transp_TsuA/YedE"/>
</dbReference>
<dbReference type="AlphaFoldDB" id="A0A7W8M9Q5"/>
<evidence type="ECO:0000256" key="5">
    <source>
        <dbReference type="ARBA" id="ARBA00022692"/>
    </source>
</evidence>
<dbReference type="EMBL" id="JACHGB010000004">
    <property type="protein sequence ID" value="MBB5272324.1"/>
    <property type="molecule type" value="Genomic_DNA"/>
</dbReference>
<evidence type="ECO:0000256" key="7">
    <source>
        <dbReference type="ARBA" id="ARBA00023136"/>
    </source>
</evidence>
<keyword evidence="4" id="KW-0997">Cell inner membrane</keyword>
<evidence type="ECO:0000256" key="8">
    <source>
        <dbReference type="ARBA" id="ARBA00035655"/>
    </source>
</evidence>
<protein>
    <recommendedName>
        <fullName evidence="12">Sulphur transport domain-containing protein</fullName>
    </recommendedName>
</protein>
<evidence type="ECO:0000256" key="6">
    <source>
        <dbReference type="ARBA" id="ARBA00022989"/>
    </source>
</evidence>
<evidence type="ECO:0000256" key="9">
    <source>
        <dbReference type="SAM" id="Phobius"/>
    </source>
</evidence>
<keyword evidence="6 9" id="KW-1133">Transmembrane helix</keyword>
<sequence length="156" mass="15905">MIEQLFPNGSAHYLGGGLLLGVAVAGIFVATGLVAGMSTVFSSSWSWFSRLPFFAQERFTGSRQWRLVMAVGLVLGALLAMLTVGGGVPVVTGVSWWQLALGGFIGGFGARLANGCTSGHGICGMGSLQLPSLLAVLIFLATAMITANLVSALGGA</sequence>
<keyword evidence="3" id="KW-1003">Cell membrane</keyword>
<evidence type="ECO:0000313" key="10">
    <source>
        <dbReference type="EMBL" id="MBB5272324.1"/>
    </source>
</evidence>
<evidence type="ECO:0000256" key="1">
    <source>
        <dbReference type="ARBA" id="ARBA00004429"/>
    </source>
</evidence>
<keyword evidence="5 9" id="KW-0812">Transmembrane</keyword>
<evidence type="ECO:0000256" key="3">
    <source>
        <dbReference type="ARBA" id="ARBA00022475"/>
    </source>
</evidence>